<proteinExistence type="predicted"/>
<organism evidence="1 2">
    <name type="scientific">Fulvimarina manganoxydans</name>
    <dbReference type="NCBI Taxonomy" id="937218"/>
    <lineage>
        <taxon>Bacteria</taxon>
        <taxon>Pseudomonadati</taxon>
        <taxon>Pseudomonadota</taxon>
        <taxon>Alphaproteobacteria</taxon>
        <taxon>Hyphomicrobiales</taxon>
        <taxon>Aurantimonadaceae</taxon>
        <taxon>Fulvimarina</taxon>
    </lineage>
</organism>
<sequence>MGSELVIGSMEASEVLKPSQSYTARMVEAINGMLLDMYPAVAGKDYEYRRRC</sequence>
<dbReference type="Proteomes" id="UP000192656">
    <property type="component" value="Unassembled WGS sequence"/>
</dbReference>
<gene>
    <name evidence="1" type="ORF">SAMN06297251_11295</name>
</gene>
<accession>A0A1W2D4F6</accession>
<evidence type="ECO:0000313" key="2">
    <source>
        <dbReference type="Proteomes" id="UP000192656"/>
    </source>
</evidence>
<protein>
    <submittedName>
        <fullName evidence="1">Uncharacterized protein</fullName>
    </submittedName>
</protein>
<evidence type="ECO:0000313" key="1">
    <source>
        <dbReference type="EMBL" id="SMC91972.1"/>
    </source>
</evidence>
<dbReference type="EMBL" id="FWXR01000012">
    <property type="protein sequence ID" value="SMC91972.1"/>
    <property type="molecule type" value="Genomic_DNA"/>
</dbReference>
<dbReference type="AlphaFoldDB" id="A0A1W2D4F6"/>
<reference evidence="1 2" key="1">
    <citation type="submission" date="2017-04" db="EMBL/GenBank/DDBJ databases">
        <authorList>
            <person name="Afonso C.L."/>
            <person name="Miller P.J."/>
            <person name="Scott M.A."/>
            <person name="Spackman E."/>
            <person name="Goraichik I."/>
            <person name="Dimitrov K.M."/>
            <person name="Suarez D.L."/>
            <person name="Swayne D.E."/>
        </authorList>
    </citation>
    <scope>NUCLEOTIDE SEQUENCE [LARGE SCALE GENOMIC DNA]</scope>
    <source>
        <strain evidence="1 2">CGMCC 1.10972</strain>
    </source>
</reference>
<keyword evidence="2" id="KW-1185">Reference proteome</keyword>
<name>A0A1W2D4F6_9HYPH</name>